<gene>
    <name evidence="5" type="ordered locus">Bind_3419</name>
</gene>
<keyword evidence="1" id="KW-0862">Zinc</keyword>
<dbReference type="GO" id="GO:0005737">
    <property type="term" value="C:cytoplasm"/>
    <property type="evidence" value="ECO:0007669"/>
    <property type="project" value="TreeGrafter"/>
</dbReference>
<dbReference type="PANTHER" id="PTHR43668:SF2">
    <property type="entry name" value="ALLANTOINASE"/>
    <property type="match status" value="1"/>
</dbReference>
<organism evidence="5 6">
    <name type="scientific">Beijerinckia indica subsp. indica (strain ATCC 9039 / DSM 1715 / NCIMB 8712)</name>
    <dbReference type="NCBI Taxonomy" id="395963"/>
    <lineage>
        <taxon>Bacteria</taxon>
        <taxon>Pseudomonadati</taxon>
        <taxon>Pseudomonadota</taxon>
        <taxon>Alphaproteobacteria</taxon>
        <taxon>Hyphomicrobiales</taxon>
        <taxon>Beijerinckiaceae</taxon>
        <taxon>Beijerinckia</taxon>
    </lineage>
</organism>
<dbReference type="InterPro" id="IPR013108">
    <property type="entry name" value="Amidohydro_3"/>
</dbReference>
<evidence type="ECO:0000256" key="2">
    <source>
        <dbReference type="ARBA" id="ARBA00022975"/>
    </source>
</evidence>
<dbReference type="SUPFAM" id="SSF51338">
    <property type="entry name" value="Composite domain of metallo-dependent hydrolases"/>
    <property type="match status" value="1"/>
</dbReference>
<dbReference type="Gene3D" id="3.20.20.140">
    <property type="entry name" value="Metal-dependent hydrolases"/>
    <property type="match status" value="1"/>
</dbReference>
<dbReference type="HOGENOM" id="CLU_015572_1_0_5"/>
<dbReference type="GO" id="GO:0006221">
    <property type="term" value="P:pyrimidine nucleotide biosynthetic process"/>
    <property type="evidence" value="ECO:0007669"/>
    <property type="project" value="UniProtKB-KW"/>
</dbReference>
<dbReference type="InterPro" id="IPR032466">
    <property type="entry name" value="Metal_Hydrolase"/>
</dbReference>
<dbReference type="InterPro" id="IPR050138">
    <property type="entry name" value="DHOase/Allantoinase_Hydrolase"/>
</dbReference>
<reference evidence="6" key="1">
    <citation type="submission" date="2008-03" db="EMBL/GenBank/DDBJ databases">
        <title>Complete sequence of chromosome of Beijerinckia indica subsp. indica ATCC 9039.</title>
        <authorList>
            <consortium name="US DOE Joint Genome Institute"/>
            <person name="Copeland A."/>
            <person name="Lucas S."/>
            <person name="Lapidus A."/>
            <person name="Glavina del Rio T."/>
            <person name="Dalin E."/>
            <person name="Tice H."/>
            <person name="Bruce D."/>
            <person name="Goodwin L."/>
            <person name="Pitluck S."/>
            <person name="LaButti K."/>
            <person name="Schmutz J."/>
            <person name="Larimer F."/>
            <person name="Land M."/>
            <person name="Hauser L."/>
            <person name="Kyrpides N."/>
            <person name="Mikhailova N."/>
            <person name="Dunfield P.F."/>
            <person name="Dedysh S.N."/>
            <person name="Liesack W."/>
            <person name="Saw J.H."/>
            <person name="Alam M."/>
            <person name="Chen Y."/>
            <person name="Murrell J.C."/>
            <person name="Richardson P."/>
        </authorList>
    </citation>
    <scope>NUCLEOTIDE SEQUENCE [LARGE SCALE GENOMIC DNA]</scope>
    <source>
        <strain evidence="6">ATCC 9039 / DSM 1715 / NCIMB 8712</strain>
    </source>
</reference>
<dbReference type="CDD" id="cd01317">
    <property type="entry name" value="DHOase_IIa"/>
    <property type="match status" value="1"/>
</dbReference>
<dbReference type="GO" id="GO:0004151">
    <property type="term" value="F:dihydroorotase activity"/>
    <property type="evidence" value="ECO:0007669"/>
    <property type="project" value="UniProtKB-EC"/>
</dbReference>
<dbReference type="Gene3D" id="2.30.40.10">
    <property type="entry name" value="Urease, subunit C, domain 1"/>
    <property type="match status" value="1"/>
</dbReference>
<dbReference type="GO" id="GO:0006145">
    <property type="term" value="P:purine nucleobase catabolic process"/>
    <property type="evidence" value="ECO:0007669"/>
    <property type="project" value="TreeGrafter"/>
</dbReference>
<accession>B2IEN6</accession>
<dbReference type="GO" id="GO:0046872">
    <property type="term" value="F:metal ion binding"/>
    <property type="evidence" value="ECO:0007669"/>
    <property type="project" value="InterPro"/>
</dbReference>
<dbReference type="PANTHER" id="PTHR43668">
    <property type="entry name" value="ALLANTOINASE"/>
    <property type="match status" value="1"/>
</dbReference>
<feature type="domain" description="Dihydroorotase catalytic" evidence="4">
    <location>
        <begin position="64"/>
        <end position="250"/>
    </location>
</feature>
<dbReference type="EMBL" id="CP001016">
    <property type="protein sequence ID" value="ACB96976.1"/>
    <property type="molecule type" value="Genomic_DNA"/>
</dbReference>
<dbReference type="AlphaFoldDB" id="B2IEN6"/>
<keyword evidence="2" id="KW-0665">Pyrimidine biosynthesis</keyword>
<evidence type="ECO:0000313" key="5">
    <source>
        <dbReference type="EMBL" id="ACB96976.1"/>
    </source>
</evidence>
<dbReference type="SUPFAM" id="SSF51556">
    <property type="entry name" value="Metallo-dependent hydrolases"/>
    <property type="match status" value="1"/>
</dbReference>
<evidence type="ECO:0000256" key="1">
    <source>
        <dbReference type="ARBA" id="ARBA00022833"/>
    </source>
</evidence>
<keyword evidence="6" id="KW-1185">Reference proteome</keyword>
<dbReference type="InterPro" id="IPR024403">
    <property type="entry name" value="DHOase_cat"/>
</dbReference>
<protein>
    <submittedName>
        <fullName evidence="5">Dihydroorotase, multifunctional complex type</fullName>
        <ecNumber evidence="5">3.5.2.3</ecNumber>
    </submittedName>
</protein>
<dbReference type="InterPro" id="IPR004722">
    <property type="entry name" value="DHOase"/>
</dbReference>
<dbReference type="NCBIfam" id="TIGR00857">
    <property type="entry name" value="pyrC_multi"/>
    <property type="match status" value="1"/>
</dbReference>
<dbReference type="InterPro" id="IPR011059">
    <property type="entry name" value="Metal-dep_hydrolase_composite"/>
</dbReference>
<feature type="domain" description="Amidohydrolase 3" evidence="3">
    <location>
        <begin position="357"/>
        <end position="435"/>
    </location>
</feature>
<dbReference type="KEGG" id="bid:Bind_3419"/>
<evidence type="ECO:0000259" key="4">
    <source>
        <dbReference type="Pfam" id="PF12890"/>
    </source>
</evidence>
<keyword evidence="5" id="KW-0378">Hydrolase</keyword>
<proteinExistence type="predicted"/>
<dbReference type="RefSeq" id="WP_012386324.1">
    <property type="nucleotide sequence ID" value="NC_010581.1"/>
</dbReference>
<dbReference type="Pfam" id="PF07969">
    <property type="entry name" value="Amidohydro_3"/>
    <property type="match status" value="1"/>
</dbReference>
<dbReference type="eggNOG" id="COG0044">
    <property type="taxonomic scope" value="Bacteria"/>
</dbReference>
<reference evidence="5 6" key="2">
    <citation type="journal article" date="2010" name="J. Bacteriol.">
        <title>Complete genome sequence of Beijerinckia indica subsp. indica.</title>
        <authorList>
            <person name="Tamas I."/>
            <person name="Dedysh S.N."/>
            <person name="Liesack W."/>
            <person name="Stott M.B."/>
            <person name="Alam M."/>
            <person name="Murrell J.C."/>
            <person name="Dunfield P.F."/>
        </authorList>
    </citation>
    <scope>NUCLEOTIDE SEQUENCE [LARGE SCALE GENOMIC DNA]</scope>
    <source>
        <strain evidence="6">ATCC 9039 / DSM 1715 / NCIMB 8712</strain>
    </source>
</reference>
<dbReference type="STRING" id="395963.Bind_3419"/>
<sequence>MTYRVSPQVPPPLALVNARVVDGARDQEVRGGVLVLDGTIAAFGPDVTPAALPAGIPLVDCRGDVVTTGLIDMRAFVGEPGAEYRETIASATTAAAVGGVTTVLARPDTFPPVDEAAVVDFLLRRARDTGRVRLLPTAALTKGLKGEEIAEIGLLLQAGAIAFSNGRTSVRNAQVMRRLLAYSKDFDGLIIHYAEDADLVGDGVMNEGERASRLGLAGIPREAEAVMLDRDMRLVNLTRARYHAALVTTKLSVDIIRAAKAQGLPVTCATSINHLTLNENDIGDYRTFLKVAPPLRDEDERLALVEALAEGVIDVIVSDHDPQDVETKRLPFAEAEYGALGIETMLSAGLRLVTSGHLSLPRLIRALSTRPAEILGLAQGRLEIGAPADLIRFDPEEPFIVDRKKLHSRSRNTPFDQARLEGRVKLTLVGGEIVYEVSGAGEALLS</sequence>
<dbReference type="Pfam" id="PF12890">
    <property type="entry name" value="DHOase"/>
    <property type="match status" value="1"/>
</dbReference>
<dbReference type="EC" id="3.5.2.3" evidence="5"/>
<evidence type="ECO:0000259" key="3">
    <source>
        <dbReference type="Pfam" id="PF07969"/>
    </source>
</evidence>
<dbReference type="GO" id="GO:0004038">
    <property type="term" value="F:allantoinase activity"/>
    <property type="evidence" value="ECO:0007669"/>
    <property type="project" value="TreeGrafter"/>
</dbReference>
<name>B2IEN6_BEII9</name>
<evidence type="ECO:0000313" key="6">
    <source>
        <dbReference type="Proteomes" id="UP000001695"/>
    </source>
</evidence>
<dbReference type="Proteomes" id="UP000001695">
    <property type="component" value="Chromosome"/>
</dbReference>